<comment type="caution">
    <text evidence="1">The sequence shown here is derived from an EMBL/GenBank/DDBJ whole genome shotgun (WGS) entry which is preliminary data.</text>
</comment>
<accession>A0A9Q3GZ49</accession>
<reference evidence="1" key="1">
    <citation type="submission" date="2021-03" db="EMBL/GenBank/DDBJ databases">
        <title>Draft genome sequence of rust myrtle Austropuccinia psidii MF-1, a brazilian biotype.</title>
        <authorList>
            <person name="Quecine M.C."/>
            <person name="Pachon D.M.R."/>
            <person name="Bonatelli M.L."/>
            <person name="Correr F.H."/>
            <person name="Franceschini L.M."/>
            <person name="Leite T.F."/>
            <person name="Margarido G.R.A."/>
            <person name="Almeida C.A."/>
            <person name="Ferrarezi J.A."/>
            <person name="Labate C.A."/>
        </authorList>
    </citation>
    <scope>NUCLEOTIDE SEQUENCE</scope>
    <source>
        <strain evidence="1">MF-1</strain>
    </source>
</reference>
<protein>
    <submittedName>
        <fullName evidence="1">Uncharacterized protein</fullName>
    </submittedName>
</protein>
<dbReference type="EMBL" id="AVOT02008087">
    <property type="protein sequence ID" value="MBW0485276.1"/>
    <property type="molecule type" value="Genomic_DNA"/>
</dbReference>
<organism evidence="1 2">
    <name type="scientific">Austropuccinia psidii MF-1</name>
    <dbReference type="NCBI Taxonomy" id="1389203"/>
    <lineage>
        <taxon>Eukaryota</taxon>
        <taxon>Fungi</taxon>
        <taxon>Dikarya</taxon>
        <taxon>Basidiomycota</taxon>
        <taxon>Pucciniomycotina</taxon>
        <taxon>Pucciniomycetes</taxon>
        <taxon>Pucciniales</taxon>
        <taxon>Sphaerophragmiaceae</taxon>
        <taxon>Austropuccinia</taxon>
    </lineage>
</organism>
<proteinExistence type="predicted"/>
<evidence type="ECO:0000313" key="2">
    <source>
        <dbReference type="Proteomes" id="UP000765509"/>
    </source>
</evidence>
<evidence type="ECO:0000313" key="1">
    <source>
        <dbReference type="EMBL" id="MBW0485276.1"/>
    </source>
</evidence>
<name>A0A9Q3GZ49_9BASI</name>
<gene>
    <name evidence="1" type="ORF">O181_024991</name>
</gene>
<sequence length="107" mass="12850">MPTLPLIFHFNRNLKPEDRTNMDQVLQIHQILNELFQWKMQNRIVNLPSHWAEFGETFQKICLRGISFKDLMEIAKYWNPNNKLKLREGREAKIKEDQATIKAIEEQ</sequence>
<dbReference type="Proteomes" id="UP000765509">
    <property type="component" value="Unassembled WGS sequence"/>
</dbReference>
<keyword evidence="2" id="KW-1185">Reference proteome</keyword>
<dbReference type="AlphaFoldDB" id="A0A9Q3GZ49"/>